<evidence type="ECO:0000256" key="4">
    <source>
        <dbReference type="ARBA" id="ARBA00022547"/>
    </source>
</evidence>
<accession>A0ABP1GFQ5</accession>
<organism evidence="10 11">
    <name type="scientific">Coccomyxa viridis</name>
    <dbReference type="NCBI Taxonomy" id="1274662"/>
    <lineage>
        <taxon>Eukaryota</taxon>
        <taxon>Viridiplantae</taxon>
        <taxon>Chlorophyta</taxon>
        <taxon>core chlorophytes</taxon>
        <taxon>Trebouxiophyceae</taxon>
        <taxon>Trebouxiophyceae incertae sedis</taxon>
        <taxon>Coccomyxaceae</taxon>
        <taxon>Coccomyxa</taxon>
    </lineage>
</organism>
<evidence type="ECO:0000256" key="3">
    <source>
        <dbReference type="ARBA" id="ARBA00022448"/>
    </source>
</evidence>
<evidence type="ECO:0000256" key="9">
    <source>
        <dbReference type="ARBA" id="ARBA00023136"/>
    </source>
</evidence>
<dbReference type="Gene3D" id="6.10.280.70">
    <property type="match status" value="1"/>
</dbReference>
<keyword evidence="3" id="KW-0813">Transport</keyword>
<dbReference type="PANTHER" id="PTHR12700">
    <property type="entry name" value="ATP SYNTHASE SUBUNIT D, MITOCHONDRIAL"/>
    <property type="match status" value="1"/>
</dbReference>
<sequence length="181" mass="20830">MLRITMLRQTQAVRALLQRRCFAESAVSTQLKEPDWEAFGAIVTSDEGKRELATLRSQFAEIKTRLTSQSQAPQEVKWEEYKDVEPVVLDGFKSAMSKLKIPKFDVTEHVKKVDTDFDPLLKSATELEAFSQKRQKEIEDEIKQIDVEIEKLNTKTVDEELSSDPKLLKEVDEEISKGSYY</sequence>
<comment type="subcellular location">
    <subcellularLocation>
        <location evidence="1">Mitochondrion inner membrane</location>
    </subcellularLocation>
</comment>
<evidence type="ECO:0000256" key="5">
    <source>
        <dbReference type="ARBA" id="ARBA00022781"/>
    </source>
</evidence>
<comment type="caution">
    <text evidence="10">The sequence shown here is derived from an EMBL/GenBank/DDBJ whole genome shotgun (WGS) entry which is preliminary data.</text>
</comment>
<dbReference type="InterPro" id="IPR036228">
    <property type="entry name" value="ATP_synth_F0_dsu_sf_mt"/>
</dbReference>
<keyword evidence="11" id="KW-1185">Reference proteome</keyword>
<proteinExistence type="inferred from homology"/>
<evidence type="ECO:0000313" key="10">
    <source>
        <dbReference type="EMBL" id="CAL5229518.1"/>
    </source>
</evidence>
<dbReference type="SUPFAM" id="SSF161065">
    <property type="entry name" value="ATP synthase D chain-like"/>
    <property type="match status" value="1"/>
</dbReference>
<evidence type="ECO:0000256" key="6">
    <source>
        <dbReference type="ARBA" id="ARBA00022792"/>
    </source>
</evidence>
<gene>
    <name evidence="10" type="primary">g12858</name>
    <name evidence="10" type="ORF">VP750_LOCUS11424</name>
</gene>
<keyword evidence="6" id="KW-0999">Mitochondrion inner membrane</keyword>
<dbReference type="Proteomes" id="UP001497392">
    <property type="component" value="Unassembled WGS sequence"/>
</dbReference>
<keyword evidence="7" id="KW-0406">Ion transport</keyword>
<dbReference type="InterPro" id="IPR008689">
    <property type="entry name" value="ATP_synth_F0_dsu_mt"/>
</dbReference>
<dbReference type="Pfam" id="PF05873">
    <property type="entry name" value="Mt_ATP-synt_D"/>
    <property type="match status" value="1"/>
</dbReference>
<name>A0ABP1GFQ5_9CHLO</name>
<comment type="similarity">
    <text evidence="2">Belongs to the ATPase d subunit family.</text>
</comment>
<evidence type="ECO:0000256" key="1">
    <source>
        <dbReference type="ARBA" id="ARBA00004273"/>
    </source>
</evidence>
<reference evidence="10 11" key="1">
    <citation type="submission" date="2024-06" db="EMBL/GenBank/DDBJ databases">
        <authorList>
            <person name="Kraege A."/>
            <person name="Thomma B."/>
        </authorList>
    </citation>
    <scope>NUCLEOTIDE SEQUENCE [LARGE SCALE GENOMIC DNA]</scope>
</reference>
<evidence type="ECO:0000256" key="2">
    <source>
        <dbReference type="ARBA" id="ARBA00006842"/>
    </source>
</evidence>
<evidence type="ECO:0000256" key="7">
    <source>
        <dbReference type="ARBA" id="ARBA00023065"/>
    </source>
</evidence>
<protein>
    <submittedName>
        <fullName evidence="10">G12858 protein</fullName>
    </submittedName>
</protein>
<keyword evidence="8" id="KW-0496">Mitochondrion</keyword>
<evidence type="ECO:0000313" key="11">
    <source>
        <dbReference type="Proteomes" id="UP001497392"/>
    </source>
</evidence>
<keyword evidence="5" id="KW-0375">Hydrogen ion transport</keyword>
<keyword evidence="9" id="KW-0472">Membrane</keyword>
<keyword evidence="4" id="KW-0138">CF(0)</keyword>
<dbReference type="EMBL" id="CAXHTA020000020">
    <property type="protein sequence ID" value="CAL5229518.1"/>
    <property type="molecule type" value="Genomic_DNA"/>
</dbReference>
<evidence type="ECO:0000256" key="8">
    <source>
        <dbReference type="ARBA" id="ARBA00023128"/>
    </source>
</evidence>